<evidence type="ECO:0000313" key="2">
    <source>
        <dbReference type="Proteomes" id="UP001430848"/>
    </source>
</evidence>
<comment type="caution">
    <text evidence="1">The sequence shown here is derived from an EMBL/GenBank/DDBJ whole genome shotgun (WGS) entry which is preliminary data.</text>
</comment>
<name>A0ABR1NZ93_DIAER</name>
<keyword evidence="2" id="KW-1185">Reference proteome</keyword>
<dbReference type="EMBL" id="JAKNSF020000072">
    <property type="protein sequence ID" value="KAK7720854.1"/>
    <property type="molecule type" value="Genomic_DNA"/>
</dbReference>
<reference evidence="1 2" key="1">
    <citation type="submission" date="2024-02" db="EMBL/GenBank/DDBJ databases">
        <title>De novo assembly and annotation of 12 fungi associated with fruit tree decline syndrome in Ontario, Canada.</title>
        <authorList>
            <person name="Sulman M."/>
            <person name="Ellouze W."/>
            <person name="Ilyukhin E."/>
        </authorList>
    </citation>
    <scope>NUCLEOTIDE SEQUENCE [LARGE SCALE GENOMIC DNA]</scope>
    <source>
        <strain evidence="1 2">M169</strain>
    </source>
</reference>
<accession>A0ABR1NZ93</accession>
<dbReference type="Proteomes" id="UP001430848">
    <property type="component" value="Unassembled WGS sequence"/>
</dbReference>
<proteinExistence type="predicted"/>
<sequence>MASTANYGLKALITACRFCALPDCDCKNNMELVRKRVNLALGPSHKLEEAELRAICLDLDEHPISGRPDNSGSDEKQRHDGNFDRVAEEAFKNFRDQERDIILNAPAGLQMGSGEHHLPTHDSTGDGEWWVGAAHLRHYLEFLLVLKGLKPCMLLVKFSLDNISIFSTLVIDCLVPIMDRLDLWSYGYGISFQAGEWVFYDARSPVMPRIDKIFLTHRTTKKLDPVAYPEDSHFCVPEPEVAVALGYPLTMDDPSVGGRTIYVRDATEMDVLVSRGWPEPQCCVQGTSFHCPEGDEDVWVRVLEWYCKCEKAARSVGTELQLFAGSHPEMSDWLADNPDLLEGPVHCLGRSAPRLIKLVETLEELSLAGFMLWEPLLKDDVQQQGENVEDEAE</sequence>
<gene>
    <name evidence="1" type="ORF">SLS63_009637</name>
</gene>
<evidence type="ECO:0000313" key="1">
    <source>
        <dbReference type="EMBL" id="KAK7720854.1"/>
    </source>
</evidence>
<protein>
    <submittedName>
        <fullName evidence="1">Uncharacterized protein</fullName>
    </submittedName>
</protein>
<organism evidence="1 2">
    <name type="scientific">Diaporthe eres</name>
    <name type="common">Phomopsis oblonga</name>
    <dbReference type="NCBI Taxonomy" id="83184"/>
    <lineage>
        <taxon>Eukaryota</taxon>
        <taxon>Fungi</taxon>
        <taxon>Dikarya</taxon>
        <taxon>Ascomycota</taxon>
        <taxon>Pezizomycotina</taxon>
        <taxon>Sordariomycetes</taxon>
        <taxon>Sordariomycetidae</taxon>
        <taxon>Diaporthales</taxon>
        <taxon>Diaporthaceae</taxon>
        <taxon>Diaporthe</taxon>
        <taxon>Diaporthe eres species complex</taxon>
    </lineage>
</organism>